<dbReference type="RefSeq" id="WP_073290863.1">
    <property type="nucleotide sequence ID" value="NZ_FRCP01000023.1"/>
</dbReference>
<dbReference type="SUPFAM" id="SSF46955">
    <property type="entry name" value="Putative DNA-binding domain"/>
    <property type="match status" value="1"/>
</dbReference>
<dbReference type="InterPro" id="IPR009061">
    <property type="entry name" value="DNA-bd_dom_put_sf"/>
</dbReference>
<feature type="domain" description="Helix-turn-helix" evidence="1">
    <location>
        <begin position="8"/>
        <end position="51"/>
    </location>
</feature>
<sequence>MSDELLLTSEVAKILKCNLNTVNDYIKAGLLPRLKIGRISKCRRLAVEEFMKKYEGYDLTDPYNVKPIEEAK</sequence>
<dbReference type="Proteomes" id="UP000184038">
    <property type="component" value="Unassembled WGS sequence"/>
</dbReference>
<reference evidence="2 3" key="1">
    <citation type="submission" date="2016-11" db="EMBL/GenBank/DDBJ databases">
        <authorList>
            <person name="Jaros S."/>
            <person name="Januszkiewicz K."/>
            <person name="Wedrychowicz H."/>
        </authorList>
    </citation>
    <scope>NUCLEOTIDE SEQUENCE [LARGE SCALE GENOMIC DNA]</scope>
    <source>
        <strain evidence="2 3">DSM 15930</strain>
    </source>
</reference>
<dbReference type="AlphaFoldDB" id="A0A1M7MY89"/>
<dbReference type="STRING" id="1120996.SAMN02746066_04108"/>
<proteinExistence type="predicted"/>
<dbReference type="OrthoDB" id="2083128at2"/>
<dbReference type="Pfam" id="PF12728">
    <property type="entry name" value="HTH_17"/>
    <property type="match status" value="1"/>
</dbReference>
<evidence type="ECO:0000313" key="3">
    <source>
        <dbReference type="Proteomes" id="UP000184038"/>
    </source>
</evidence>
<dbReference type="EMBL" id="FRCP01000023">
    <property type="protein sequence ID" value="SHM96037.1"/>
    <property type="molecule type" value="Genomic_DNA"/>
</dbReference>
<keyword evidence="3" id="KW-1185">Reference proteome</keyword>
<evidence type="ECO:0000259" key="1">
    <source>
        <dbReference type="Pfam" id="PF12728"/>
    </source>
</evidence>
<protein>
    <submittedName>
        <fullName evidence="2">DNA binding domain-containing protein, excisionase family</fullName>
    </submittedName>
</protein>
<evidence type="ECO:0000313" key="2">
    <source>
        <dbReference type="EMBL" id="SHM96037.1"/>
    </source>
</evidence>
<dbReference type="InterPro" id="IPR041657">
    <property type="entry name" value="HTH_17"/>
</dbReference>
<gene>
    <name evidence="2" type="ORF">SAMN02746066_04108</name>
</gene>
<accession>A0A1M7MY89</accession>
<name>A0A1M7MY89_9FIRM</name>
<organism evidence="2 3">
    <name type="scientific">Anaerosporobacter mobilis DSM 15930</name>
    <dbReference type="NCBI Taxonomy" id="1120996"/>
    <lineage>
        <taxon>Bacteria</taxon>
        <taxon>Bacillati</taxon>
        <taxon>Bacillota</taxon>
        <taxon>Clostridia</taxon>
        <taxon>Lachnospirales</taxon>
        <taxon>Lachnospiraceae</taxon>
        <taxon>Anaerosporobacter</taxon>
    </lineage>
</organism>